<dbReference type="Pfam" id="PF05559">
    <property type="entry name" value="DUF763"/>
    <property type="match status" value="1"/>
</dbReference>
<dbReference type="EMBL" id="DTBD01000070">
    <property type="protein sequence ID" value="HGQ65136.1"/>
    <property type="molecule type" value="Genomic_DNA"/>
</dbReference>
<accession>A0A7C4JKF5</accession>
<sequence length="403" mass="46044">MSVHGYAELPLHDGHVPPHLLYYMKRLGKAIAMYIVDAFGPDTLVKKLADPLWFQAFNNVIGMDWDSSGSTTVVLYVLKSFANVDTIEEAGFALLGGKGLDSRKIKNEVEKLARYGLDVERYKYLSKISAKIDGTVLQDGYTLYIHGLAVSRNGLWTVIQQGMNVVKRVARRYHIHTNYLTIEQDPHSGIACNLRAYALNLIDLESRKARKTILDLLTNPRQLIREVSYINRILKQEKSLEQWVKRTNSGDNIKVNYDIRNSANINPLFYKPITNISRIERTLNNFVNKTIDSFDALVIQENVGPEFIRALALVADIIYGDTPSFRDPVTHTIDPFAYAFAHGGKDGIPFPVKLDIMRETIEFLEDAINNADIESKLKKKALENLYWYWHSIQSFNYKNLRSR</sequence>
<dbReference type="AlphaFoldDB" id="A0A7C4JKF5"/>
<proteinExistence type="predicted"/>
<name>A0A7C4JKF5_9CREN</name>
<comment type="caution">
    <text evidence="2">The sequence shown here is derived from an EMBL/GenBank/DDBJ whole genome shotgun (WGS) entry which is preliminary data.</text>
</comment>
<dbReference type="PANTHER" id="PTHR38597">
    <property type="entry name" value="BLL3834 PROTEIN"/>
    <property type="match status" value="1"/>
</dbReference>
<gene>
    <name evidence="2" type="ORF">ENU08_07825</name>
    <name evidence="1" type="ORF">ENU41_08110</name>
</gene>
<protein>
    <submittedName>
        <fullName evidence="2">DUF763 domain-containing protein</fullName>
    </submittedName>
</protein>
<evidence type="ECO:0000313" key="2">
    <source>
        <dbReference type="EMBL" id="HGQ65136.1"/>
    </source>
</evidence>
<evidence type="ECO:0000313" key="1">
    <source>
        <dbReference type="EMBL" id="HGQ36617.1"/>
    </source>
</evidence>
<organism evidence="2">
    <name type="scientific">Ignisphaera aggregans</name>
    <dbReference type="NCBI Taxonomy" id="334771"/>
    <lineage>
        <taxon>Archaea</taxon>
        <taxon>Thermoproteota</taxon>
        <taxon>Thermoprotei</taxon>
        <taxon>Desulfurococcales</taxon>
        <taxon>Desulfurococcaceae</taxon>
        <taxon>Ignisphaera</taxon>
    </lineage>
</organism>
<dbReference type="EMBL" id="DTCK01000042">
    <property type="protein sequence ID" value="HGQ36617.1"/>
    <property type="molecule type" value="Genomic_DNA"/>
</dbReference>
<reference evidence="2" key="1">
    <citation type="journal article" date="2020" name="mSystems">
        <title>Genome- and Community-Level Interaction Insights into Carbon Utilization and Element Cycling Functions of Hydrothermarchaeota in Hydrothermal Sediment.</title>
        <authorList>
            <person name="Zhou Z."/>
            <person name="Liu Y."/>
            <person name="Xu W."/>
            <person name="Pan J."/>
            <person name="Luo Z.H."/>
            <person name="Li M."/>
        </authorList>
    </citation>
    <scope>NUCLEOTIDE SEQUENCE [LARGE SCALE GENOMIC DNA]</scope>
    <source>
        <strain evidence="2">SpSt-637</strain>
        <strain evidence="1">SpSt-667</strain>
    </source>
</reference>
<dbReference type="InterPro" id="IPR008482">
    <property type="entry name" value="DUF763"/>
</dbReference>
<dbReference type="PANTHER" id="PTHR38597:SF1">
    <property type="entry name" value="BLL3834 PROTEIN"/>
    <property type="match status" value="1"/>
</dbReference>